<comment type="caution">
    <text evidence="1">The sequence shown here is derived from an EMBL/GenBank/DDBJ whole genome shotgun (WGS) entry which is preliminary data.</text>
</comment>
<proteinExistence type="predicted"/>
<protein>
    <submittedName>
        <fullName evidence="1">Uncharacterized protein</fullName>
    </submittedName>
</protein>
<dbReference type="EMBL" id="CM023470">
    <property type="protein sequence ID" value="KAH7980209.1"/>
    <property type="molecule type" value="Genomic_DNA"/>
</dbReference>
<accession>A0ACB8E083</accession>
<reference evidence="1" key="1">
    <citation type="submission" date="2020-05" db="EMBL/GenBank/DDBJ databases">
        <title>Large-scale comparative analyses of tick genomes elucidate their genetic diversity and vector capacities.</title>
        <authorList>
            <person name="Jia N."/>
            <person name="Wang J."/>
            <person name="Shi W."/>
            <person name="Du L."/>
            <person name="Sun Y."/>
            <person name="Zhan W."/>
            <person name="Jiang J."/>
            <person name="Wang Q."/>
            <person name="Zhang B."/>
            <person name="Ji P."/>
            <person name="Sakyi L.B."/>
            <person name="Cui X."/>
            <person name="Yuan T."/>
            <person name="Jiang B."/>
            <person name="Yang W."/>
            <person name="Lam T.T.-Y."/>
            <person name="Chang Q."/>
            <person name="Ding S."/>
            <person name="Wang X."/>
            <person name="Zhu J."/>
            <person name="Ruan X."/>
            <person name="Zhao L."/>
            <person name="Wei J."/>
            <person name="Que T."/>
            <person name="Du C."/>
            <person name="Cheng J."/>
            <person name="Dai P."/>
            <person name="Han X."/>
            <person name="Huang E."/>
            <person name="Gao Y."/>
            <person name="Liu J."/>
            <person name="Shao H."/>
            <person name="Ye R."/>
            <person name="Li L."/>
            <person name="Wei W."/>
            <person name="Wang X."/>
            <person name="Wang C."/>
            <person name="Yang T."/>
            <person name="Huo Q."/>
            <person name="Li W."/>
            <person name="Guo W."/>
            <person name="Chen H."/>
            <person name="Zhou L."/>
            <person name="Ni X."/>
            <person name="Tian J."/>
            <person name="Zhou Y."/>
            <person name="Sheng Y."/>
            <person name="Liu T."/>
            <person name="Pan Y."/>
            <person name="Xia L."/>
            <person name="Li J."/>
            <person name="Zhao F."/>
            <person name="Cao W."/>
        </authorList>
    </citation>
    <scope>NUCLEOTIDE SEQUENCE</scope>
    <source>
        <strain evidence="1">Dsil-2018</strain>
    </source>
</reference>
<organism evidence="1 2">
    <name type="scientific">Dermacentor silvarum</name>
    <name type="common">Tick</name>
    <dbReference type="NCBI Taxonomy" id="543639"/>
    <lineage>
        <taxon>Eukaryota</taxon>
        <taxon>Metazoa</taxon>
        <taxon>Ecdysozoa</taxon>
        <taxon>Arthropoda</taxon>
        <taxon>Chelicerata</taxon>
        <taxon>Arachnida</taxon>
        <taxon>Acari</taxon>
        <taxon>Parasitiformes</taxon>
        <taxon>Ixodida</taxon>
        <taxon>Ixodoidea</taxon>
        <taxon>Ixodidae</taxon>
        <taxon>Rhipicephalinae</taxon>
        <taxon>Dermacentor</taxon>
    </lineage>
</organism>
<evidence type="ECO:0000313" key="1">
    <source>
        <dbReference type="EMBL" id="KAH7980209.1"/>
    </source>
</evidence>
<sequence>MVGTDDVFQKFGPWHYSVMAFCFLRGFPAAYHAMAPTFTAPHLKHWCAKPWQLANWSTERWLEEGMPWEERKGLLQPSQCEMYVYEESPDGSLTIFNDSRVKCSTWEYDLGDQTYTLTNTFDLVCDRVWLRAASQSIYMLGIMIGNTVFAHLSDWYGRRQSLVFMMPLPIIAGVLTTFAPSFWLYNIGRLIASIGVGGIQNTSFTMAMEVLSTRNRALGVLFVSGGWTTGLVTLTGIAWLIRDWQHLQIVISLVYLGNFFIWLFMPESPLWLLATKHYKKAEKILKRAITMNKVTDVDVNEIIKSYEDKMERERSLKKPTFGALFRYRCIRRTSIILSFKSMFSTLLYYNLTYTSILLGSNPYLSFLVMACMEYPQKFIAIVFINYMKRRTAYMFLYTSAALCSLIVIFVPSDIWWLQLLFTLMTKLFNSCAGSVNTVQISEMYPTQMRTLAMGWTVTTSRVGAIVAPFTKELAVVIGPWAPKAVDCVICVLSVLLALMLPETFKMTLPDTVGDVKRRGIKNDTTMESADLDKLNEEFPCMKTTEEVEPVEKVSVKGERRS</sequence>
<name>A0ACB8E083_DERSI</name>
<keyword evidence="2" id="KW-1185">Reference proteome</keyword>
<gene>
    <name evidence="1" type="ORF">HPB49_013809</name>
</gene>
<evidence type="ECO:0000313" key="2">
    <source>
        <dbReference type="Proteomes" id="UP000821865"/>
    </source>
</evidence>
<dbReference type="Proteomes" id="UP000821865">
    <property type="component" value="Chromosome 1"/>
</dbReference>